<dbReference type="GO" id="GO:0016491">
    <property type="term" value="F:oxidoreductase activity"/>
    <property type="evidence" value="ECO:0007669"/>
    <property type="project" value="InterPro"/>
</dbReference>
<dbReference type="PIRSF" id="PIRSF015873">
    <property type="entry name" value="FwdD"/>
    <property type="match status" value="1"/>
</dbReference>
<dbReference type="KEGG" id="afg:AFULGI_00019010"/>
<dbReference type="CDD" id="cd02775">
    <property type="entry name" value="MopB_CT"/>
    <property type="match status" value="1"/>
</dbReference>
<name>A0A075WHL3_ARCFL</name>
<dbReference type="EMBL" id="CP006577">
    <property type="protein sequence ID" value="AIG98654.1"/>
    <property type="molecule type" value="Genomic_DNA"/>
</dbReference>
<reference evidence="2 3" key="1">
    <citation type="submission" date="2013-07" db="EMBL/GenBank/DDBJ databases">
        <title>Genome of Archaeoglobus fulgidus.</title>
        <authorList>
            <person name="Fiebig A."/>
            <person name="Birkeland N.-K."/>
        </authorList>
    </citation>
    <scope>NUCLEOTIDE SEQUENCE [LARGE SCALE GENOMIC DNA]</scope>
    <source>
        <strain evidence="2 3">DSM 8774</strain>
    </source>
</reference>
<dbReference type="InterPro" id="IPR012040">
    <property type="entry name" value="Formylmethanofuran_DH_dsu"/>
</dbReference>
<feature type="domain" description="Molybdopterin dinucleotide-binding" evidence="1">
    <location>
        <begin position="26"/>
        <end position="84"/>
    </location>
</feature>
<dbReference type="RefSeq" id="WP_048064435.1">
    <property type="nucleotide sequence ID" value="NZ_CP006577.1"/>
</dbReference>
<evidence type="ECO:0000259" key="1">
    <source>
        <dbReference type="Pfam" id="PF01568"/>
    </source>
</evidence>
<dbReference type="Proteomes" id="UP000028501">
    <property type="component" value="Chromosome"/>
</dbReference>
<proteinExistence type="predicted"/>
<dbReference type="AlphaFoldDB" id="A0A075WHL3"/>
<dbReference type="Gene3D" id="2.40.40.20">
    <property type="match status" value="1"/>
</dbReference>
<dbReference type="SUPFAM" id="SSF50692">
    <property type="entry name" value="ADC-like"/>
    <property type="match status" value="1"/>
</dbReference>
<evidence type="ECO:0000313" key="3">
    <source>
        <dbReference type="Proteomes" id="UP000028501"/>
    </source>
</evidence>
<dbReference type="HOGENOM" id="CLU_2055928_0_0_2"/>
<dbReference type="InterPro" id="IPR009010">
    <property type="entry name" value="Asp_de-COase-like_dom_sf"/>
</dbReference>
<dbReference type="GeneID" id="24795395"/>
<dbReference type="Pfam" id="PF01568">
    <property type="entry name" value="Molydop_binding"/>
    <property type="match status" value="1"/>
</dbReference>
<accession>A0A075WHL3</accession>
<dbReference type="InterPro" id="IPR006657">
    <property type="entry name" value="MoPterin_dinucl-bd_dom"/>
</dbReference>
<dbReference type="GO" id="GO:0043546">
    <property type="term" value="F:molybdopterin cofactor binding"/>
    <property type="evidence" value="ECO:0007669"/>
    <property type="project" value="InterPro"/>
</dbReference>
<organism evidence="2 3">
    <name type="scientific">Archaeoglobus fulgidus DSM 8774</name>
    <dbReference type="NCBI Taxonomy" id="1344584"/>
    <lineage>
        <taxon>Archaea</taxon>
        <taxon>Methanobacteriati</taxon>
        <taxon>Methanobacteriota</taxon>
        <taxon>Archaeoglobi</taxon>
        <taxon>Archaeoglobales</taxon>
        <taxon>Archaeoglobaceae</taxon>
        <taxon>Archaeoglobus</taxon>
    </lineage>
</organism>
<sequence length="119" mass="13187">MMRFSKFLKVEADIVVARHALVMDETKSKAEPVIFLHPEFAKRSGVKEGDVVEVEANGRTVKLRAKLSENAPENGGIMPNGIFASYLTGFDGFKRFKANIEVAEGEPTSFEEILEKIKG</sequence>
<evidence type="ECO:0000313" key="2">
    <source>
        <dbReference type="EMBL" id="AIG98654.1"/>
    </source>
</evidence>
<gene>
    <name evidence="2" type="ORF">AFULGI_00019010</name>
</gene>
<protein>
    <submittedName>
        <fullName evidence="2">Anaerobic dehydrogenase, typically selenocysteine-containing</fullName>
    </submittedName>
</protein>